<dbReference type="Proteomes" id="UP000320653">
    <property type="component" value="Unassembled WGS sequence"/>
</dbReference>
<gene>
    <name evidence="1" type="ORF">FHW37_1211</name>
</gene>
<accession>A0A561PYX8</accession>
<name>A0A561PYX8_9HYPH</name>
<dbReference type="AlphaFoldDB" id="A0A561PYX8"/>
<reference evidence="1 2" key="1">
    <citation type="submission" date="2019-06" db="EMBL/GenBank/DDBJ databases">
        <title>Sorghum-associated microbial communities from plants grown in Nebraska, USA.</title>
        <authorList>
            <person name="Schachtman D."/>
        </authorList>
    </citation>
    <scope>NUCLEOTIDE SEQUENCE [LARGE SCALE GENOMIC DNA]</scope>
    <source>
        <strain evidence="1 2">1225</strain>
    </source>
</reference>
<sequence length="72" mass="8297">MIKKLFNITFRFHTVSVEDRLDIVGVADLRVRHGINLLDTLELLESMRIAAAGRYDGDHWSLVYIAQGPQYH</sequence>
<protein>
    <submittedName>
        <fullName evidence="1">Uncharacterized protein</fullName>
    </submittedName>
</protein>
<organism evidence="1 2">
    <name type="scientific">Neorhizobium alkalisoli</name>
    <dbReference type="NCBI Taxonomy" id="528178"/>
    <lineage>
        <taxon>Bacteria</taxon>
        <taxon>Pseudomonadati</taxon>
        <taxon>Pseudomonadota</taxon>
        <taxon>Alphaproteobacteria</taxon>
        <taxon>Hyphomicrobiales</taxon>
        <taxon>Rhizobiaceae</taxon>
        <taxon>Rhizobium/Agrobacterium group</taxon>
        <taxon>Neorhizobium</taxon>
    </lineage>
</organism>
<comment type="caution">
    <text evidence="1">The sequence shown here is derived from an EMBL/GenBank/DDBJ whole genome shotgun (WGS) entry which is preliminary data.</text>
</comment>
<keyword evidence="2" id="KW-1185">Reference proteome</keyword>
<evidence type="ECO:0000313" key="2">
    <source>
        <dbReference type="Proteomes" id="UP000320653"/>
    </source>
</evidence>
<proteinExistence type="predicted"/>
<evidence type="ECO:0000313" key="1">
    <source>
        <dbReference type="EMBL" id="TWF43331.1"/>
    </source>
</evidence>
<dbReference type="EMBL" id="VIWP01000021">
    <property type="protein sequence ID" value="TWF43331.1"/>
    <property type="molecule type" value="Genomic_DNA"/>
</dbReference>